<keyword evidence="1" id="KW-0472">Membrane</keyword>
<dbReference type="PANTHER" id="PTHR33048">
    <property type="entry name" value="PTH11-LIKE INTEGRAL MEMBRANE PROTEIN (AFU_ORTHOLOGUE AFUA_5G11245)"/>
    <property type="match status" value="1"/>
</dbReference>
<dbReference type="AlphaFoldDB" id="A0A7H8QQ39"/>
<evidence type="ECO:0000313" key="3">
    <source>
        <dbReference type="Proteomes" id="UP000509510"/>
    </source>
</evidence>
<accession>A0A7H8QQ39</accession>
<dbReference type="GeneID" id="55990186"/>
<keyword evidence="1" id="KW-0812">Transmembrane</keyword>
<dbReference type="InterPro" id="IPR052337">
    <property type="entry name" value="SAT4-like"/>
</dbReference>
<sequence length="274" mass="30603">MVQATPFQTEAWTEYAFGVVILLVRIFARYQTVGIKSWQGDDYFAIIALLFWTAELTMLALIGQYGTNIGWTPEQRAAFSDADIAKLEIGSKCLLAGWICYTALIWSLKSCMIFFYLRLTSGLWHQKIVKASAVFCDKCYNRCDLGLHPNTVIDPSENYSKAFVAIIAVNAPCIKPLLSTANWMGSTKDKSSQNPTSGVTSGNYNLAKLRVPQNNTQKGGQTTIDDQDSQEFILDRTDHYRSDTFGYTHNVSTSAPPENWPGIQVTTTYEVTKV</sequence>
<feature type="transmembrane region" description="Helical" evidence="1">
    <location>
        <begin position="95"/>
        <end position="117"/>
    </location>
</feature>
<organism evidence="2 3">
    <name type="scientific">Talaromyces rugulosus</name>
    <name type="common">Penicillium rugulosum</name>
    <dbReference type="NCBI Taxonomy" id="121627"/>
    <lineage>
        <taxon>Eukaryota</taxon>
        <taxon>Fungi</taxon>
        <taxon>Dikarya</taxon>
        <taxon>Ascomycota</taxon>
        <taxon>Pezizomycotina</taxon>
        <taxon>Eurotiomycetes</taxon>
        <taxon>Eurotiomycetidae</taxon>
        <taxon>Eurotiales</taxon>
        <taxon>Trichocomaceae</taxon>
        <taxon>Talaromyces</taxon>
        <taxon>Talaromyces sect. Islandici</taxon>
    </lineage>
</organism>
<dbReference type="RefSeq" id="XP_035341763.1">
    <property type="nucleotide sequence ID" value="XM_035485870.1"/>
</dbReference>
<dbReference type="EMBL" id="CP055899">
    <property type="protein sequence ID" value="QKX55585.1"/>
    <property type="molecule type" value="Genomic_DNA"/>
</dbReference>
<keyword evidence="3" id="KW-1185">Reference proteome</keyword>
<feature type="transmembrane region" description="Helical" evidence="1">
    <location>
        <begin position="12"/>
        <end position="31"/>
    </location>
</feature>
<protein>
    <submittedName>
        <fullName evidence="2">Uncharacterized protein</fullName>
    </submittedName>
</protein>
<keyword evidence="1" id="KW-1133">Transmembrane helix</keyword>
<dbReference type="KEGG" id="trg:TRUGW13939_02679"/>
<feature type="transmembrane region" description="Helical" evidence="1">
    <location>
        <begin position="43"/>
        <end position="63"/>
    </location>
</feature>
<evidence type="ECO:0000313" key="2">
    <source>
        <dbReference type="EMBL" id="QKX55585.1"/>
    </source>
</evidence>
<dbReference type="Proteomes" id="UP000509510">
    <property type="component" value="Chromosome II"/>
</dbReference>
<reference evidence="3" key="1">
    <citation type="submission" date="2020-06" db="EMBL/GenBank/DDBJ databases">
        <title>A chromosome-scale genome assembly of Talaromyces rugulosus W13939.</title>
        <authorList>
            <person name="Wang B."/>
            <person name="Guo L."/>
            <person name="Ye K."/>
            <person name="Wang L."/>
        </authorList>
    </citation>
    <scope>NUCLEOTIDE SEQUENCE [LARGE SCALE GENOMIC DNA]</scope>
    <source>
        <strain evidence="3">W13939</strain>
    </source>
</reference>
<evidence type="ECO:0000256" key="1">
    <source>
        <dbReference type="SAM" id="Phobius"/>
    </source>
</evidence>
<gene>
    <name evidence="2" type="ORF">TRUGW13939_02679</name>
</gene>
<dbReference type="OrthoDB" id="2988756at2759"/>
<dbReference type="PANTHER" id="PTHR33048:SF2">
    <property type="entry name" value="SRPK"/>
    <property type="match status" value="1"/>
</dbReference>
<proteinExistence type="predicted"/>
<name>A0A7H8QQ39_TALRU</name>